<reference evidence="1" key="1">
    <citation type="journal article" date="2018" name="Nat. Genet.">
        <title>Extensive intraspecific gene order and gene structural variations between Mo17 and other maize genomes.</title>
        <authorList>
            <person name="Sun S."/>
            <person name="Zhou Y."/>
            <person name="Chen J."/>
            <person name="Shi J."/>
            <person name="Zhao H."/>
            <person name="Zhao H."/>
            <person name="Song W."/>
            <person name="Zhang M."/>
            <person name="Cui Y."/>
            <person name="Dong X."/>
            <person name="Liu H."/>
            <person name="Ma X."/>
            <person name="Jiao Y."/>
            <person name="Wang B."/>
            <person name="Wei X."/>
            <person name="Stein J.C."/>
            <person name="Glaubitz J.C."/>
            <person name="Lu F."/>
            <person name="Yu G."/>
            <person name="Liang C."/>
            <person name="Fengler K."/>
            <person name="Li B."/>
            <person name="Rafalski A."/>
            <person name="Schnable P.S."/>
            <person name="Ware D.H."/>
            <person name="Buckler E.S."/>
            <person name="Lai J."/>
        </authorList>
    </citation>
    <scope>NUCLEOTIDE SEQUENCE [LARGE SCALE GENOMIC DNA]</scope>
    <source>
        <tissue evidence="1">Seedling</tissue>
    </source>
</reference>
<gene>
    <name evidence="1" type="ORF">Zm00014a_030464</name>
</gene>
<dbReference type="EMBL" id="NCVQ01000009">
    <property type="protein sequence ID" value="PWZ09285.1"/>
    <property type="molecule type" value="Genomic_DNA"/>
</dbReference>
<comment type="caution">
    <text evidence="1">The sequence shown here is derived from an EMBL/GenBank/DDBJ whole genome shotgun (WGS) entry which is preliminary data.</text>
</comment>
<accession>A0A3L6DL33</accession>
<proteinExistence type="predicted"/>
<protein>
    <submittedName>
        <fullName evidence="1">Uncharacterized protein</fullName>
    </submittedName>
</protein>
<organism evidence="1">
    <name type="scientific">Zea mays</name>
    <name type="common">Maize</name>
    <dbReference type="NCBI Taxonomy" id="4577"/>
    <lineage>
        <taxon>Eukaryota</taxon>
        <taxon>Viridiplantae</taxon>
        <taxon>Streptophyta</taxon>
        <taxon>Embryophyta</taxon>
        <taxon>Tracheophyta</taxon>
        <taxon>Spermatophyta</taxon>
        <taxon>Magnoliopsida</taxon>
        <taxon>Liliopsida</taxon>
        <taxon>Poales</taxon>
        <taxon>Poaceae</taxon>
        <taxon>PACMAD clade</taxon>
        <taxon>Panicoideae</taxon>
        <taxon>Andropogonodae</taxon>
        <taxon>Andropogoneae</taxon>
        <taxon>Tripsacinae</taxon>
        <taxon>Zea</taxon>
    </lineage>
</organism>
<name>A0A3L6DL33_MAIZE</name>
<dbReference type="Proteomes" id="UP000251960">
    <property type="component" value="Chromosome 8"/>
</dbReference>
<dbReference type="AlphaFoldDB" id="A0A3L6DL33"/>
<sequence>MYFQDIYSTIHRYILI</sequence>
<evidence type="ECO:0000313" key="1">
    <source>
        <dbReference type="EMBL" id="PWZ09285.1"/>
    </source>
</evidence>